<keyword evidence="1" id="KW-0175">Coiled coil</keyword>
<name>A0A2H6MXE6_9SAUR</name>
<proteinExistence type="predicted"/>
<feature type="transmembrane region" description="Helical" evidence="2">
    <location>
        <begin position="220"/>
        <end position="241"/>
    </location>
</feature>
<keyword evidence="2" id="KW-0472">Membrane</keyword>
<dbReference type="EMBL" id="IACI01011894">
    <property type="protein sequence ID" value="LAA19839.1"/>
    <property type="molecule type" value="Transcribed_RNA"/>
</dbReference>
<evidence type="ECO:0000313" key="3">
    <source>
        <dbReference type="EMBL" id="LAA19839.1"/>
    </source>
</evidence>
<evidence type="ECO:0000256" key="1">
    <source>
        <dbReference type="SAM" id="Coils"/>
    </source>
</evidence>
<keyword evidence="2" id="KW-0812">Transmembrane</keyword>
<sequence>MEGLLTCHQCSKHMESLKDHTFWDFHRTWVRRYLWFILVIVIVLTLWIIPYTQAPPELGRNCPKDQAKGLHNISQLEEEKVALGKQLTKKEKEMQKLRKFMNQSQEKTLQLLEKKQEEADALIKESTGFNQTLLLTRQFLEKEKEKTQSLQSQLKTLEEQLKSANSKANSKAEEYKGKIAELQRQIKEQEQRNQDSERGMHYSIMELHNQIRSQEKKCSIGNILGDGTIVAWAFGILLLFICCVKCCRQE</sequence>
<feature type="coiled-coil region" evidence="1">
    <location>
        <begin position="73"/>
        <end position="199"/>
    </location>
</feature>
<reference evidence="3" key="2">
    <citation type="submission" date="2017-12" db="EMBL/GenBank/DDBJ databases">
        <title>Coralsnake Venomics: Analyses of Venom Gland Transcriptomes and Proteomes of Six Brazilian Taxa.</title>
        <authorList>
            <person name="Aird S.D."/>
            <person name="Jorge da Silva N."/>
            <person name="Qiu L."/>
            <person name="Villar-Briones A."/>
            <person name="Aparecida-Saddi V."/>
            <person name="Campos-Telles M.P."/>
            <person name="Grau M."/>
            <person name="Mikheyev A.S."/>
        </authorList>
    </citation>
    <scope>NUCLEOTIDE SEQUENCE</scope>
    <source>
        <tissue evidence="3">Venom_gland</tissue>
    </source>
</reference>
<reference evidence="3" key="1">
    <citation type="submission" date="2017-07" db="EMBL/GenBank/DDBJ databases">
        <authorList>
            <person name="Mikheyev A."/>
            <person name="Grau M."/>
        </authorList>
    </citation>
    <scope>NUCLEOTIDE SEQUENCE</scope>
    <source>
        <tissue evidence="3">Venom_gland</tissue>
    </source>
</reference>
<accession>A0A2H6MXE6</accession>
<dbReference type="AlphaFoldDB" id="A0A2H6MXE6"/>
<organism evidence="3">
    <name type="scientific">Micrurus carvalhoi</name>
    <dbReference type="NCBI Taxonomy" id="3147026"/>
    <lineage>
        <taxon>Eukaryota</taxon>
        <taxon>Metazoa</taxon>
        <taxon>Chordata</taxon>
        <taxon>Craniata</taxon>
        <taxon>Vertebrata</taxon>
        <taxon>Euteleostomi</taxon>
        <taxon>Lepidosauria</taxon>
        <taxon>Squamata</taxon>
        <taxon>Bifurcata</taxon>
        <taxon>Unidentata</taxon>
        <taxon>Episquamata</taxon>
        <taxon>Toxicofera</taxon>
        <taxon>Serpentes</taxon>
        <taxon>Colubroidea</taxon>
        <taxon>Elapidae</taxon>
        <taxon>Elapinae</taxon>
        <taxon>Micrurus</taxon>
    </lineage>
</organism>
<protein>
    <submittedName>
        <fullName evidence="3">Uncharacterized protein</fullName>
    </submittedName>
</protein>
<dbReference type="Gene3D" id="1.10.287.1490">
    <property type="match status" value="1"/>
</dbReference>
<evidence type="ECO:0000256" key="2">
    <source>
        <dbReference type="SAM" id="Phobius"/>
    </source>
</evidence>
<keyword evidence="2" id="KW-1133">Transmembrane helix</keyword>
<feature type="transmembrane region" description="Helical" evidence="2">
    <location>
        <begin position="33"/>
        <end position="51"/>
    </location>
</feature>